<reference evidence="2 3" key="1">
    <citation type="submission" date="2019-02" db="EMBL/GenBank/DDBJ databases">
        <title>Planctomycetal bacteria perform biofilm scaping via a novel small molecule.</title>
        <authorList>
            <person name="Jeske O."/>
            <person name="Boedeker C."/>
            <person name="Wiegand S."/>
            <person name="Breitling P."/>
            <person name="Kallscheuer N."/>
            <person name="Jogler M."/>
            <person name="Rohde M."/>
            <person name="Petersen J."/>
            <person name="Medema M.H."/>
            <person name="Surup F."/>
            <person name="Jogler C."/>
        </authorList>
    </citation>
    <scope>NUCLEOTIDE SEQUENCE [LARGE SCALE GENOMIC DNA]</scope>
    <source>
        <strain evidence="2 3">Mal15</strain>
    </source>
</reference>
<gene>
    <name evidence="2" type="ORF">Mal15_59690</name>
</gene>
<dbReference type="AlphaFoldDB" id="A0A5B9MS45"/>
<sequence length="210" mass="23159">MRRRLEHLRATSFGAHQPQHAVAAAPALQGPACPLFSTVERQVQILVTRAIKHCTFVAKSGKTFPPLLAAQRAAPPISNEPSSAVARSLESSRSEPTGRSVWVTNTNWTGLEYRASGRCGAAPRCGRISAWSYHRRRLTQKPSSVALNAPSPRKPGDRKRFPQNVCLRSKSAFVCGVCRYLGPDRSRQRPSDPSHKRRNSRRQAALSMAI</sequence>
<feature type="region of interest" description="Disordered" evidence="1">
    <location>
        <begin position="141"/>
        <end position="161"/>
    </location>
</feature>
<evidence type="ECO:0000313" key="3">
    <source>
        <dbReference type="Proteomes" id="UP000321353"/>
    </source>
</evidence>
<accession>A0A5B9MS45</accession>
<keyword evidence="3" id="KW-1185">Reference proteome</keyword>
<feature type="region of interest" description="Disordered" evidence="1">
    <location>
        <begin position="184"/>
        <end position="210"/>
    </location>
</feature>
<feature type="compositionally biased region" description="Polar residues" evidence="1">
    <location>
        <begin position="89"/>
        <end position="100"/>
    </location>
</feature>
<evidence type="ECO:0000256" key="1">
    <source>
        <dbReference type="SAM" id="MobiDB-lite"/>
    </source>
</evidence>
<name>A0A5B9MS45_9BACT</name>
<feature type="region of interest" description="Disordered" evidence="1">
    <location>
        <begin position="73"/>
        <end position="100"/>
    </location>
</feature>
<evidence type="ECO:0000313" key="2">
    <source>
        <dbReference type="EMBL" id="QEG01888.1"/>
    </source>
</evidence>
<feature type="compositionally biased region" description="Basic and acidic residues" evidence="1">
    <location>
        <begin position="184"/>
        <end position="194"/>
    </location>
</feature>
<protein>
    <submittedName>
        <fullName evidence="2">Uncharacterized protein</fullName>
    </submittedName>
</protein>
<organism evidence="2 3">
    <name type="scientific">Stieleria maiorica</name>
    <dbReference type="NCBI Taxonomy" id="2795974"/>
    <lineage>
        <taxon>Bacteria</taxon>
        <taxon>Pseudomonadati</taxon>
        <taxon>Planctomycetota</taxon>
        <taxon>Planctomycetia</taxon>
        <taxon>Pirellulales</taxon>
        <taxon>Pirellulaceae</taxon>
        <taxon>Stieleria</taxon>
    </lineage>
</organism>
<proteinExistence type="predicted"/>
<dbReference type="Proteomes" id="UP000321353">
    <property type="component" value="Chromosome"/>
</dbReference>
<dbReference type="EMBL" id="CP036264">
    <property type="protein sequence ID" value="QEG01888.1"/>
    <property type="molecule type" value="Genomic_DNA"/>
</dbReference>
<dbReference type="KEGG" id="smam:Mal15_59690"/>